<evidence type="ECO:0000313" key="6">
    <source>
        <dbReference type="Proteomes" id="UP000230750"/>
    </source>
</evidence>
<dbReference type="Proteomes" id="UP000230750">
    <property type="component" value="Unassembled WGS sequence"/>
</dbReference>
<dbReference type="EMBL" id="MRZV01000319">
    <property type="protein sequence ID" value="PIK52646.1"/>
    <property type="molecule type" value="Genomic_DNA"/>
</dbReference>
<name>A0A2G8KXA3_STIJA</name>
<feature type="compositionally biased region" description="Basic residues" evidence="3">
    <location>
        <begin position="1"/>
        <end position="11"/>
    </location>
</feature>
<evidence type="ECO:0000256" key="1">
    <source>
        <dbReference type="ARBA" id="ARBA00022741"/>
    </source>
</evidence>
<feature type="domain" description="Nucleolar GTP-binding protein 2 N-terminal" evidence="4">
    <location>
        <begin position="45"/>
        <end position="129"/>
    </location>
</feature>
<proteinExistence type="predicted"/>
<reference evidence="5 6" key="1">
    <citation type="journal article" date="2017" name="PLoS Biol.">
        <title>The sea cucumber genome provides insights into morphological evolution and visceral regeneration.</title>
        <authorList>
            <person name="Zhang X."/>
            <person name="Sun L."/>
            <person name="Yuan J."/>
            <person name="Sun Y."/>
            <person name="Gao Y."/>
            <person name="Zhang L."/>
            <person name="Li S."/>
            <person name="Dai H."/>
            <person name="Hamel J.F."/>
            <person name="Liu C."/>
            <person name="Yu Y."/>
            <person name="Liu S."/>
            <person name="Lin W."/>
            <person name="Guo K."/>
            <person name="Jin S."/>
            <person name="Xu P."/>
            <person name="Storey K.B."/>
            <person name="Huan P."/>
            <person name="Zhang T."/>
            <person name="Zhou Y."/>
            <person name="Zhang J."/>
            <person name="Lin C."/>
            <person name="Li X."/>
            <person name="Xing L."/>
            <person name="Huo D."/>
            <person name="Sun M."/>
            <person name="Wang L."/>
            <person name="Mercier A."/>
            <person name="Li F."/>
            <person name="Yang H."/>
            <person name="Xiang J."/>
        </authorList>
    </citation>
    <scope>NUCLEOTIDE SEQUENCE [LARGE SCALE GENOMIC DNA]</scope>
    <source>
        <strain evidence="5">Shaxun</strain>
        <tissue evidence="5">Muscle</tissue>
    </source>
</reference>
<gene>
    <name evidence="5" type="ORF">BSL78_10462</name>
</gene>
<accession>A0A2G8KXA3</accession>
<dbReference type="AlphaFoldDB" id="A0A2G8KXA3"/>
<evidence type="ECO:0000259" key="4">
    <source>
        <dbReference type="Pfam" id="PF08153"/>
    </source>
</evidence>
<evidence type="ECO:0000313" key="5">
    <source>
        <dbReference type="EMBL" id="PIK52646.1"/>
    </source>
</evidence>
<dbReference type="PANTHER" id="PTHR11089:SF9">
    <property type="entry name" value="NUCLEOLAR GTP-BINDING PROTEIN 2"/>
    <property type="match status" value="1"/>
</dbReference>
<dbReference type="GO" id="GO:0005525">
    <property type="term" value="F:GTP binding"/>
    <property type="evidence" value="ECO:0007669"/>
    <property type="project" value="UniProtKB-KW"/>
</dbReference>
<organism evidence="5 6">
    <name type="scientific">Stichopus japonicus</name>
    <name type="common">Sea cucumber</name>
    <dbReference type="NCBI Taxonomy" id="307972"/>
    <lineage>
        <taxon>Eukaryota</taxon>
        <taxon>Metazoa</taxon>
        <taxon>Echinodermata</taxon>
        <taxon>Eleutherozoa</taxon>
        <taxon>Echinozoa</taxon>
        <taxon>Holothuroidea</taxon>
        <taxon>Aspidochirotacea</taxon>
        <taxon>Aspidochirotida</taxon>
        <taxon>Stichopodidae</taxon>
        <taxon>Apostichopus</taxon>
    </lineage>
</organism>
<comment type="caution">
    <text evidence="5">The sequence shown here is derived from an EMBL/GenBank/DDBJ whole genome shotgun (WGS) entry which is preliminary data.</text>
</comment>
<evidence type="ECO:0000256" key="3">
    <source>
        <dbReference type="SAM" id="MobiDB-lite"/>
    </source>
</evidence>
<dbReference type="InterPro" id="IPR050755">
    <property type="entry name" value="TRAFAC_YlqF/YawG_RiboMat"/>
</dbReference>
<protein>
    <recommendedName>
        <fullName evidence="4">Nucleolar GTP-binding protein 2 N-terminal domain-containing protein</fullName>
    </recommendedName>
</protein>
<keyword evidence="6" id="KW-1185">Reference proteome</keyword>
<sequence length="132" mass="15086">MSKTVKRRKKRDFVSKANHSMNPDRPKGVGGNNARDKATIKRLRMYKSGKPTRDRKGRIVQAAPYQNRLPSGTVARVEPNRKWFGNTRVITQTALQTFQEEMVNIEGSLQVVMRQTKLPITLLQESKGNDYS</sequence>
<keyword evidence="2" id="KW-0342">GTP-binding</keyword>
<dbReference type="InterPro" id="IPR012971">
    <property type="entry name" value="NOG2_N_dom"/>
</dbReference>
<dbReference type="STRING" id="307972.A0A2G8KXA3"/>
<evidence type="ECO:0000256" key="2">
    <source>
        <dbReference type="ARBA" id="ARBA00023134"/>
    </source>
</evidence>
<keyword evidence="1" id="KW-0547">Nucleotide-binding</keyword>
<dbReference type="OrthoDB" id="10254663at2759"/>
<feature type="region of interest" description="Disordered" evidence="3">
    <location>
        <begin position="1"/>
        <end position="36"/>
    </location>
</feature>
<dbReference type="GO" id="GO:0005730">
    <property type="term" value="C:nucleolus"/>
    <property type="evidence" value="ECO:0007669"/>
    <property type="project" value="TreeGrafter"/>
</dbReference>
<dbReference type="Pfam" id="PF08153">
    <property type="entry name" value="NGP1NT"/>
    <property type="match status" value="1"/>
</dbReference>
<dbReference type="PANTHER" id="PTHR11089">
    <property type="entry name" value="GTP-BINDING PROTEIN-RELATED"/>
    <property type="match status" value="1"/>
</dbReference>